<keyword evidence="1" id="KW-1133">Transmembrane helix</keyword>
<dbReference type="AlphaFoldDB" id="A0A644YFB7"/>
<protein>
    <submittedName>
        <fullName evidence="2">Uncharacterized protein</fullName>
    </submittedName>
</protein>
<sequence>MKRFVRDTRGSTPIWAAFIILILITLSFVVYAGVTVYTNYMTCETEVERAAVIAVDSNMENQNVRDVNTDIPVQPTQSDVESNLAAAGFMKSGSQSWKKYKGDKLLYEIRNLTVTVENEQMQLSGLFVMPLPWTVGGQTEVEIPITARSRILFLE</sequence>
<name>A0A644YFB7_9ZZZZ</name>
<organism evidence="2">
    <name type="scientific">bioreactor metagenome</name>
    <dbReference type="NCBI Taxonomy" id="1076179"/>
    <lineage>
        <taxon>unclassified sequences</taxon>
        <taxon>metagenomes</taxon>
        <taxon>ecological metagenomes</taxon>
    </lineage>
</organism>
<gene>
    <name evidence="2" type="ORF">SDC9_73105</name>
</gene>
<keyword evidence="1" id="KW-0812">Transmembrane</keyword>
<reference evidence="2" key="1">
    <citation type="submission" date="2019-08" db="EMBL/GenBank/DDBJ databases">
        <authorList>
            <person name="Kucharzyk K."/>
            <person name="Murdoch R.W."/>
            <person name="Higgins S."/>
            <person name="Loffler F."/>
        </authorList>
    </citation>
    <scope>NUCLEOTIDE SEQUENCE</scope>
</reference>
<evidence type="ECO:0000256" key="1">
    <source>
        <dbReference type="SAM" id="Phobius"/>
    </source>
</evidence>
<keyword evidence="1" id="KW-0472">Membrane</keyword>
<feature type="transmembrane region" description="Helical" evidence="1">
    <location>
        <begin position="12"/>
        <end position="34"/>
    </location>
</feature>
<proteinExistence type="predicted"/>
<accession>A0A644YFB7</accession>
<dbReference type="EMBL" id="VSSQ01004777">
    <property type="protein sequence ID" value="MPM26601.1"/>
    <property type="molecule type" value="Genomic_DNA"/>
</dbReference>
<comment type="caution">
    <text evidence="2">The sequence shown here is derived from an EMBL/GenBank/DDBJ whole genome shotgun (WGS) entry which is preliminary data.</text>
</comment>
<evidence type="ECO:0000313" key="2">
    <source>
        <dbReference type="EMBL" id="MPM26601.1"/>
    </source>
</evidence>